<dbReference type="Gene3D" id="3.40.50.300">
    <property type="entry name" value="P-loop containing nucleotide triphosphate hydrolases"/>
    <property type="match status" value="1"/>
</dbReference>
<keyword evidence="8 9" id="KW-0472">Membrane</keyword>
<organism evidence="12">
    <name type="scientific">Enterococcus casseliflavus</name>
    <name type="common">Enterococcus flavescens</name>
    <dbReference type="NCBI Taxonomy" id="37734"/>
    <lineage>
        <taxon>Bacteria</taxon>
        <taxon>Bacillati</taxon>
        <taxon>Bacillota</taxon>
        <taxon>Bacilli</taxon>
        <taxon>Lactobacillales</taxon>
        <taxon>Enterococcaceae</taxon>
        <taxon>Enterococcus</taxon>
    </lineage>
</organism>
<evidence type="ECO:0000256" key="4">
    <source>
        <dbReference type="ARBA" id="ARBA00022692"/>
    </source>
</evidence>
<dbReference type="GO" id="GO:0016887">
    <property type="term" value="F:ATP hydrolysis activity"/>
    <property type="evidence" value="ECO:0007669"/>
    <property type="project" value="InterPro"/>
</dbReference>
<dbReference type="SUPFAM" id="SSF90123">
    <property type="entry name" value="ABC transporter transmembrane region"/>
    <property type="match status" value="1"/>
</dbReference>
<dbReference type="PROSITE" id="PS00211">
    <property type="entry name" value="ABC_TRANSPORTER_1"/>
    <property type="match status" value="1"/>
</dbReference>
<name>A0A6N3G841_ENTCA</name>
<protein>
    <submittedName>
        <fullName evidence="12">Putative ABC transporter ATP-binding protein</fullName>
    </submittedName>
</protein>
<keyword evidence="3" id="KW-1003">Cell membrane</keyword>
<comment type="subcellular location">
    <subcellularLocation>
        <location evidence="1">Cell membrane</location>
        <topology evidence="1">Multi-pass membrane protein</topology>
    </subcellularLocation>
</comment>
<proteinExistence type="predicted"/>
<dbReference type="PANTHER" id="PTHR43394:SF1">
    <property type="entry name" value="ATP-BINDING CASSETTE SUB-FAMILY B MEMBER 10, MITOCHONDRIAL"/>
    <property type="match status" value="1"/>
</dbReference>
<feature type="transmembrane region" description="Helical" evidence="9">
    <location>
        <begin position="126"/>
        <end position="149"/>
    </location>
</feature>
<feature type="domain" description="ABC transmembrane type-1" evidence="11">
    <location>
        <begin position="18"/>
        <end position="298"/>
    </location>
</feature>
<accession>A0A6N3G841</accession>
<feature type="transmembrane region" description="Helical" evidence="9">
    <location>
        <begin position="155"/>
        <end position="174"/>
    </location>
</feature>
<dbReference type="EMBL" id="CACRTX010000017">
    <property type="protein sequence ID" value="VYU60023.1"/>
    <property type="molecule type" value="Genomic_DNA"/>
</dbReference>
<evidence type="ECO:0000313" key="12">
    <source>
        <dbReference type="EMBL" id="VYU60023.1"/>
    </source>
</evidence>
<evidence type="ECO:0000259" key="11">
    <source>
        <dbReference type="PROSITE" id="PS50929"/>
    </source>
</evidence>
<feature type="transmembrane region" description="Helical" evidence="9">
    <location>
        <begin position="272"/>
        <end position="296"/>
    </location>
</feature>
<dbReference type="InterPro" id="IPR017871">
    <property type="entry name" value="ABC_transporter-like_CS"/>
</dbReference>
<dbReference type="AlphaFoldDB" id="A0A6N3G841"/>
<evidence type="ECO:0000256" key="1">
    <source>
        <dbReference type="ARBA" id="ARBA00004651"/>
    </source>
</evidence>
<keyword evidence="6 12" id="KW-0067">ATP-binding</keyword>
<dbReference type="PROSITE" id="PS50929">
    <property type="entry name" value="ABC_TM1F"/>
    <property type="match status" value="1"/>
</dbReference>
<dbReference type="PANTHER" id="PTHR43394">
    <property type="entry name" value="ATP-DEPENDENT PERMEASE MDL1, MITOCHONDRIAL"/>
    <property type="match status" value="1"/>
</dbReference>
<evidence type="ECO:0000256" key="3">
    <source>
        <dbReference type="ARBA" id="ARBA00022475"/>
    </source>
</evidence>
<reference evidence="12" key="1">
    <citation type="submission" date="2019-11" db="EMBL/GenBank/DDBJ databases">
        <authorList>
            <person name="Feng L."/>
        </authorList>
    </citation>
    <scope>NUCLEOTIDE SEQUENCE</scope>
    <source>
        <strain evidence="12">ECasseliflavusLFYP2</strain>
    </source>
</reference>
<evidence type="ECO:0000256" key="7">
    <source>
        <dbReference type="ARBA" id="ARBA00022989"/>
    </source>
</evidence>
<feature type="domain" description="ABC transporter" evidence="10">
    <location>
        <begin position="333"/>
        <end position="568"/>
    </location>
</feature>
<dbReference type="FunFam" id="3.40.50.300:FF:000221">
    <property type="entry name" value="Multidrug ABC transporter ATP-binding protein"/>
    <property type="match status" value="1"/>
</dbReference>
<keyword evidence="4 9" id="KW-0812">Transmembrane</keyword>
<keyword evidence="2" id="KW-0813">Transport</keyword>
<dbReference type="InterPro" id="IPR011527">
    <property type="entry name" value="ABC1_TM_dom"/>
</dbReference>
<evidence type="ECO:0000256" key="9">
    <source>
        <dbReference type="SAM" id="Phobius"/>
    </source>
</evidence>
<dbReference type="SMART" id="SM00382">
    <property type="entry name" value="AAA"/>
    <property type="match status" value="1"/>
</dbReference>
<feature type="transmembrane region" description="Helical" evidence="9">
    <location>
        <begin position="57"/>
        <end position="81"/>
    </location>
</feature>
<dbReference type="CDD" id="cd18548">
    <property type="entry name" value="ABC_6TM_Tm287_like"/>
    <property type="match status" value="1"/>
</dbReference>
<keyword evidence="5" id="KW-0547">Nucleotide-binding</keyword>
<dbReference type="PROSITE" id="PS50893">
    <property type="entry name" value="ABC_TRANSPORTER_2"/>
    <property type="match status" value="1"/>
</dbReference>
<dbReference type="Pfam" id="PF00005">
    <property type="entry name" value="ABC_tran"/>
    <property type="match status" value="1"/>
</dbReference>
<dbReference type="GO" id="GO:0005524">
    <property type="term" value="F:ATP binding"/>
    <property type="evidence" value="ECO:0007669"/>
    <property type="project" value="UniProtKB-KW"/>
</dbReference>
<evidence type="ECO:0000256" key="5">
    <source>
        <dbReference type="ARBA" id="ARBA00022741"/>
    </source>
</evidence>
<dbReference type="InterPro" id="IPR039421">
    <property type="entry name" value="Type_1_exporter"/>
</dbReference>
<feature type="transmembrane region" description="Helical" evidence="9">
    <location>
        <begin position="14"/>
        <end position="37"/>
    </location>
</feature>
<keyword evidence="7 9" id="KW-1133">Transmembrane helix</keyword>
<dbReference type="InterPro" id="IPR027417">
    <property type="entry name" value="P-loop_NTPase"/>
</dbReference>
<evidence type="ECO:0000256" key="2">
    <source>
        <dbReference type="ARBA" id="ARBA00022448"/>
    </source>
</evidence>
<dbReference type="InterPro" id="IPR036640">
    <property type="entry name" value="ABC1_TM_sf"/>
</dbReference>
<evidence type="ECO:0000259" key="10">
    <source>
        <dbReference type="PROSITE" id="PS50893"/>
    </source>
</evidence>
<feature type="transmembrane region" description="Helical" evidence="9">
    <location>
        <begin position="235"/>
        <end position="260"/>
    </location>
</feature>
<sequence>MKQLQLFYKEERRFFFSLFLLMLVQSFGTLLLPYFLAKIIDEGILKVDTTAIWHNGWWMFAIAIGTVIVSVGGSYLSAHLSGKFGHFLRMRLFKKTQELSVSAVDGYGTPTLLARTTSDINNIQQILMMALQMILPAPMIVAASIFLTGTVSLRMIWVPIVAILCFSMIAYGVICKAIPLSQITQKLVDKMMRILRETFTGARVIRAFNKAAYEKERTDQTLTEYAKTMIQVNRLFAVLNPTVNLVMGLSISTILVYGGYQSLHGHLAIGSITAIIEYTILSLWFLTMAAMVIVMVPKGLTSLQRITEVLEEPIDLIDGDQTLNKTAVSETIAAFNHVQFTYEGAEEPVLEDISFEIHRGKTTAIVGGTGSGKSTIAKALLRFKDVTAGSITLFGRNIKEISQAELRDQISYVPQKALLLSGTIQETLRFGNRPATHEAMAKAAEVAQAKSFIEGLPEGYESPVAQKGSNFSGGQKQRLSIARALTKPAEIYFFDDSFSALDYQTDANLRRALKEYTKDAAVIIVAQRVSTVKNADQIIVLDNGKMVGEGTHEELLRNCQTYQEFASSQGMGGMKDE</sequence>
<dbReference type="GO" id="GO:0015421">
    <property type="term" value="F:ABC-type oligopeptide transporter activity"/>
    <property type="evidence" value="ECO:0007669"/>
    <property type="project" value="TreeGrafter"/>
</dbReference>
<dbReference type="Gene3D" id="1.20.1560.10">
    <property type="entry name" value="ABC transporter type 1, transmembrane domain"/>
    <property type="match status" value="1"/>
</dbReference>
<dbReference type="SUPFAM" id="SSF52540">
    <property type="entry name" value="P-loop containing nucleoside triphosphate hydrolases"/>
    <property type="match status" value="1"/>
</dbReference>
<dbReference type="Pfam" id="PF00664">
    <property type="entry name" value="ABC_membrane"/>
    <property type="match status" value="1"/>
</dbReference>
<evidence type="ECO:0000256" key="6">
    <source>
        <dbReference type="ARBA" id="ARBA00022840"/>
    </source>
</evidence>
<dbReference type="InterPro" id="IPR003439">
    <property type="entry name" value="ABC_transporter-like_ATP-bd"/>
</dbReference>
<dbReference type="RefSeq" id="WP_421758524.1">
    <property type="nucleotide sequence ID" value="NZ_CACRTX010000017.1"/>
</dbReference>
<evidence type="ECO:0000256" key="8">
    <source>
        <dbReference type="ARBA" id="ARBA00023136"/>
    </source>
</evidence>
<gene>
    <name evidence="12" type="ORF">ECLFYP2_00747</name>
</gene>
<dbReference type="InterPro" id="IPR003593">
    <property type="entry name" value="AAA+_ATPase"/>
</dbReference>
<dbReference type="GO" id="GO:0005886">
    <property type="term" value="C:plasma membrane"/>
    <property type="evidence" value="ECO:0007669"/>
    <property type="project" value="UniProtKB-SubCell"/>
</dbReference>